<reference evidence="2" key="3">
    <citation type="submission" date="2016-03" db="UniProtKB">
        <authorList>
            <consortium name="EnsemblProtists"/>
        </authorList>
    </citation>
    <scope>IDENTIFICATION</scope>
</reference>
<dbReference type="SUPFAM" id="SSF117281">
    <property type="entry name" value="Kelch motif"/>
    <property type="match status" value="1"/>
</dbReference>
<evidence type="ECO:0000313" key="1">
    <source>
        <dbReference type="EMBL" id="EKX51649.1"/>
    </source>
</evidence>
<organism evidence="1">
    <name type="scientific">Guillardia theta (strain CCMP2712)</name>
    <name type="common">Cryptophyte</name>
    <dbReference type="NCBI Taxonomy" id="905079"/>
    <lineage>
        <taxon>Eukaryota</taxon>
        <taxon>Cryptophyceae</taxon>
        <taxon>Pyrenomonadales</taxon>
        <taxon>Geminigeraceae</taxon>
        <taxon>Guillardia</taxon>
    </lineage>
</organism>
<dbReference type="KEGG" id="gtt:GUITHDRAFT_65922"/>
<dbReference type="AlphaFoldDB" id="L1JTK3"/>
<protein>
    <submittedName>
        <fullName evidence="1 2">Uncharacterized protein</fullName>
    </submittedName>
</protein>
<dbReference type="OrthoDB" id="68380at2759"/>
<dbReference type="EnsemblProtists" id="EKX51649">
    <property type="protein sequence ID" value="EKX51649"/>
    <property type="gene ID" value="GUITHDRAFT_65922"/>
</dbReference>
<gene>
    <name evidence="1" type="ORF">GUITHDRAFT_65922</name>
</gene>
<accession>L1JTK3</accession>
<proteinExistence type="predicted"/>
<evidence type="ECO:0000313" key="2">
    <source>
        <dbReference type="EnsemblProtists" id="EKX51649"/>
    </source>
</evidence>
<dbReference type="eggNOG" id="ENOG502RWYF">
    <property type="taxonomic scope" value="Eukaryota"/>
</dbReference>
<dbReference type="GeneID" id="17308333"/>
<name>L1JTK3_GUITC</name>
<dbReference type="Proteomes" id="UP000011087">
    <property type="component" value="Unassembled WGS sequence"/>
</dbReference>
<evidence type="ECO:0000313" key="3">
    <source>
        <dbReference type="Proteomes" id="UP000011087"/>
    </source>
</evidence>
<reference evidence="1 3" key="1">
    <citation type="journal article" date="2012" name="Nature">
        <title>Algal genomes reveal evolutionary mosaicism and the fate of nucleomorphs.</title>
        <authorList>
            <consortium name="DOE Joint Genome Institute"/>
            <person name="Curtis B.A."/>
            <person name="Tanifuji G."/>
            <person name="Burki F."/>
            <person name="Gruber A."/>
            <person name="Irimia M."/>
            <person name="Maruyama S."/>
            <person name="Arias M.C."/>
            <person name="Ball S.G."/>
            <person name="Gile G.H."/>
            <person name="Hirakawa Y."/>
            <person name="Hopkins J.F."/>
            <person name="Kuo A."/>
            <person name="Rensing S.A."/>
            <person name="Schmutz J."/>
            <person name="Symeonidi A."/>
            <person name="Elias M."/>
            <person name="Eveleigh R.J."/>
            <person name="Herman E.K."/>
            <person name="Klute M.J."/>
            <person name="Nakayama T."/>
            <person name="Obornik M."/>
            <person name="Reyes-Prieto A."/>
            <person name="Armbrust E.V."/>
            <person name="Aves S.J."/>
            <person name="Beiko R.G."/>
            <person name="Coutinho P."/>
            <person name="Dacks J.B."/>
            <person name="Durnford D.G."/>
            <person name="Fast N.M."/>
            <person name="Green B.R."/>
            <person name="Grisdale C.J."/>
            <person name="Hempel F."/>
            <person name="Henrissat B."/>
            <person name="Hoppner M.P."/>
            <person name="Ishida K."/>
            <person name="Kim E."/>
            <person name="Koreny L."/>
            <person name="Kroth P.G."/>
            <person name="Liu Y."/>
            <person name="Malik S.B."/>
            <person name="Maier U.G."/>
            <person name="McRose D."/>
            <person name="Mock T."/>
            <person name="Neilson J.A."/>
            <person name="Onodera N.T."/>
            <person name="Poole A.M."/>
            <person name="Pritham E.J."/>
            <person name="Richards T.A."/>
            <person name="Rocap G."/>
            <person name="Roy S.W."/>
            <person name="Sarai C."/>
            <person name="Schaack S."/>
            <person name="Shirato S."/>
            <person name="Slamovits C.H."/>
            <person name="Spencer D.F."/>
            <person name="Suzuki S."/>
            <person name="Worden A.Z."/>
            <person name="Zauner S."/>
            <person name="Barry K."/>
            <person name="Bell C."/>
            <person name="Bharti A.K."/>
            <person name="Crow J.A."/>
            <person name="Grimwood J."/>
            <person name="Kramer R."/>
            <person name="Lindquist E."/>
            <person name="Lucas S."/>
            <person name="Salamov A."/>
            <person name="McFadden G.I."/>
            <person name="Lane C.E."/>
            <person name="Keeling P.J."/>
            <person name="Gray M.W."/>
            <person name="Grigoriev I.V."/>
            <person name="Archibald J.M."/>
        </authorList>
    </citation>
    <scope>NUCLEOTIDE SEQUENCE</scope>
    <source>
        <strain evidence="1 3">CCMP2712</strain>
    </source>
</reference>
<dbReference type="PANTHER" id="PTHR23244">
    <property type="entry name" value="KELCH REPEAT DOMAIN"/>
    <property type="match status" value="1"/>
</dbReference>
<reference evidence="3" key="2">
    <citation type="submission" date="2012-11" db="EMBL/GenBank/DDBJ databases">
        <authorList>
            <person name="Kuo A."/>
            <person name="Curtis B.A."/>
            <person name="Tanifuji G."/>
            <person name="Burki F."/>
            <person name="Gruber A."/>
            <person name="Irimia M."/>
            <person name="Maruyama S."/>
            <person name="Arias M.C."/>
            <person name="Ball S.G."/>
            <person name="Gile G.H."/>
            <person name="Hirakawa Y."/>
            <person name="Hopkins J.F."/>
            <person name="Rensing S.A."/>
            <person name="Schmutz J."/>
            <person name="Symeonidi A."/>
            <person name="Elias M."/>
            <person name="Eveleigh R.J."/>
            <person name="Herman E.K."/>
            <person name="Klute M.J."/>
            <person name="Nakayama T."/>
            <person name="Obornik M."/>
            <person name="Reyes-Prieto A."/>
            <person name="Armbrust E.V."/>
            <person name="Aves S.J."/>
            <person name="Beiko R.G."/>
            <person name="Coutinho P."/>
            <person name="Dacks J.B."/>
            <person name="Durnford D.G."/>
            <person name="Fast N.M."/>
            <person name="Green B.R."/>
            <person name="Grisdale C."/>
            <person name="Hempe F."/>
            <person name="Henrissat B."/>
            <person name="Hoppner M.P."/>
            <person name="Ishida K.-I."/>
            <person name="Kim E."/>
            <person name="Koreny L."/>
            <person name="Kroth P.G."/>
            <person name="Liu Y."/>
            <person name="Malik S.-B."/>
            <person name="Maier U.G."/>
            <person name="McRose D."/>
            <person name="Mock T."/>
            <person name="Neilson J.A."/>
            <person name="Onodera N.T."/>
            <person name="Poole A.M."/>
            <person name="Pritham E.J."/>
            <person name="Richards T.A."/>
            <person name="Rocap G."/>
            <person name="Roy S.W."/>
            <person name="Sarai C."/>
            <person name="Schaack S."/>
            <person name="Shirato S."/>
            <person name="Slamovits C.H."/>
            <person name="Spencer D.F."/>
            <person name="Suzuki S."/>
            <person name="Worden A.Z."/>
            <person name="Zauner S."/>
            <person name="Barry K."/>
            <person name="Bell C."/>
            <person name="Bharti A.K."/>
            <person name="Crow J.A."/>
            <person name="Grimwood J."/>
            <person name="Kramer R."/>
            <person name="Lindquist E."/>
            <person name="Lucas S."/>
            <person name="Salamov A."/>
            <person name="McFadden G.I."/>
            <person name="Lane C.E."/>
            <person name="Keeling P.J."/>
            <person name="Gray M.W."/>
            <person name="Grigoriev I.V."/>
            <person name="Archibald J.M."/>
        </authorList>
    </citation>
    <scope>NUCLEOTIDE SEQUENCE</scope>
    <source>
        <strain evidence="3">CCMP2712</strain>
    </source>
</reference>
<dbReference type="Gene3D" id="2.120.10.80">
    <property type="entry name" value="Kelch-type beta propeller"/>
    <property type="match status" value="1"/>
</dbReference>
<dbReference type="PaxDb" id="55529-EKX51649"/>
<keyword evidence="3" id="KW-1185">Reference proteome</keyword>
<dbReference type="InterPro" id="IPR015915">
    <property type="entry name" value="Kelch-typ_b-propeller"/>
</dbReference>
<dbReference type="HOGENOM" id="CLU_1055399_0_0_1"/>
<sequence length="264" mass="29029">MWLSGGIFRTQGQSGWVEGGSFNDVWKSLGSAETQGSASVVPWLLVTSGASWVARGRHVSLVFAGSMWILGGERRDRSSTAGGGVLNYQTEYRNDVWRSQDGAQWLLVTQNPSWNARSGHTAAVHEGSNQIFLMGGRDATRYYNDIWRSADGKTWTMVTGSALWSARWLHASVFFEDSLWVIGGHFCLTSSSQPCTTETAGTFYNDVYLSADGTKWLVSTSSAGRHLPALLVLLFDFSLPQVGRLGLDIPLWSLWGQCSRTYGL</sequence>
<dbReference type="RefSeq" id="XP_005838629.1">
    <property type="nucleotide sequence ID" value="XM_005838572.1"/>
</dbReference>
<dbReference type="EMBL" id="JH992975">
    <property type="protein sequence ID" value="EKX51649.1"/>
    <property type="molecule type" value="Genomic_DNA"/>
</dbReference>